<name>A0ABS0BXC5_9GAMM</name>
<feature type="signal peptide" evidence="1">
    <location>
        <begin position="1"/>
        <end position="23"/>
    </location>
</feature>
<comment type="caution">
    <text evidence="2">The sequence shown here is derived from an EMBL/GenBank/DDBJ whole genome shotgun (WGS) entry which is preliminary data.</text>
</comment>
<dbReference type="EMBL" id="JACBGI020000006">
    <property type="protein sequence ID" value="MBF6057743.1"/>
    <property type="molecule type" value="Genomic_DNA"/>
</dbReference>
<evidence type="ECO:0000256" key="1">
    <source>
        <dbReference type="SAM" id="SignalP"/>
    </source>
</evidence>
<protein>
    <submittedName>
        <fullName evidence="2">MBL fold metallo-hydrolase</fullName>
    </submittedName>
</protein>
<evidence type="ECO:0000313" key="2">
    <source>
        <dbReference type="EMBL" id="MBF6057743.1"/>
    </source>
</evidence>
<accession>A0ABS0BXC5</accession>
<evidence type="ECO:0000313" key="3">
    <source>
        <dbReference type="Proteomes" id="UP001193680"/>
    </source>
</evidence>
<dbReference type="Proteomes" id="UP001193680">
    <property type="component" value="Unassembled WGS sequence"/>
</dbReference>
<dbReference type="SUPFAM" id="SSF56281">
    <property type="entry name" value="Metallo-hydrolase/oxidoreductase"/>
    <property type="match status" value="1"/>
</dbReference>
<reference evidence="2 3" key="1">
    <citation type="submission" date="2020-11" db="EMBL/GenBank/DDBJ databases">
        <title>Sulfur oxidizing isolate from Hospital Hole Sinkhole.</title>
        <authorList>
            <person name="Scott K.M."/>
        </authorList>
    </citation>
    <scope>NUCLEOTIDE SEQUENCE [LARGE SCALE GENOMIC DNA]</scope>
    <source>
        <strain evidence="2 3">HH1</strain>
    </source>
</reference>
<keyword evidence="1" id="KW-0732">Signal</keyword>
<gene>
    <name evidence="2" type="ORF">H8792_005255</name>
</gene>
<proteinExistence type="predicted"/>
<dbReference type="InterPro" id="IPR036866">
    <property type="entry name" value="RibonucZ/Hydroxyglut_hydro"/>
</dbReference>
<organism evidence="2 3">
    <name type="scientific">Thiomicrorhabdus heinhorstiae</name>
    <dbReference type="NCBI Taxonomy" id="2748010"/>
    <lineage>
        <taxon>Bacteria</taxon>
        <taxon>Pseudomonadati</taxon>
        <taxon>Pseudomonadota</taxon>
        <taxon>Gammaproteobacteria</taxon>
        <taxon>Thiotrichales</taxon>
        <taxon>Piscirickettsiaceae</taxon>
        <taxon>Thiomicrorhabdus</taxon>
    </lineage>
</organism>
<sequence length="352" mass="39110">MKNNKIKILISTLALFTGQQSLAAASDDPYTAGLKTYFEEVSQLEKQQGYIGKTLPIPKLQQIAPDVYMSVGSQIWGNRSNFGFNNNMTAVIFPDGVFVYNAGPNEPVAYSFHQQLKRITDKPVKWVAIENYQGHANMGASYWHDIGVKHIYSQEEAAADFNKRFDRHKARYMAASGAEINRHSQNVAKHYTTFKDSMEIDVGGGEKVILVNFGGGHTETMAGAIIPSKKLIFTGDLGFNQRVPGLFAGGNYLEWIASFNKMTDMARSLFKDQLDTAVVVPGHGTAADLATIHKQTIGYFEDVAAKIKKVIDQGGDLQQAKKVDQSAYRDRPVFDQLAESNAEHIYKQMIKQ</sequence>
<dbReference type="RefSeq" id="WP_185977889.1">
    <property type="nucleotide sequence ID" value="NZ_JACBGI020000006.1"/>
</dbReference>
<feature type="chain" id="PRO_5047446270" evidence="1">
    <location>
        <begin position="24"/>
        <end position="352"/>
    </location>
</feature>
<keyword evidence="3" id="KW-1185">Reference proteome</keyword>
<dbReference type="Gene3D" id="3.60.15.10">
    <property type="entry name" value="Ribonuclease Z/Hydroxyacylglutathione hydrolase-like"/>
    <property type="match status" value="1"/>
</dbReference>
<dbReference type="CDD" id="cd16282">
    <property type="entry name" value="metallo-hydrolase-like_MBL-fold"/>
    <property type="match status" value="1"/>
</dbReference>